<dbReference type="EMBL" id="JAWWNJ010000116">
    <property type="protein sequence ID" value="KAK6991698.1"/>
    <property type="molecule type" value="Genomic_DNA"/>
</dbReference>
<evidence type="ECO:0000313" key="4">
    <source>
        <dbReference type="Proteomes" id="UP001362999"/>
    </source>
</evidence>
<evidence type="ECO:0000313" key="3">
    <source>
        <dbReference type="EMBL" id="KAK7037042.1"/>
    </source>
</evidence>
<evidence type="ECO:0008006" key="5">
    <source>
        <dbReference type="Google" id="ProtNLM"/>
    </source>
</evidence>
<organism evidence="1 4">
    <name type="scientific">Favolaschia claudopus</name>
    <dbReference type="NCBI Taxonomy" id="2862362"/>
    <lineage>
        <taxon>Eukaryota</taxon>
        <taxon>Fungi</taxon>
        <taxon>Dikarya</taxon>
        <taxon>Basidiomycota</taxon>
        <taxon>Agaricomycotina</taxon>
        <taxon>Agaricomycetes</taxon>
        <taxon>Agaricomycetidae</taxon>
        <taxon>Agaricales</taxon>
        <taxon>Marasmiineae</taxon>
        <taxon>Mycenaceae</taxon>
        <taxon>Favolaschia</taxon>
    </lineage>
</organism>
<sequence>MRRAGVRCLGSAHRTILFVGGAVVAARLAGLVGFGRGLSVGVGVFVRELAPHNTRPRRAAFALRGIRGFGCCHRTWAACTGWFRPQAGGATCGGERSAFLRFLSSAAHCDPFRHILNEKARAALHKCQKPHAAWAQTV</sequence>
<dbReference type="AlphaFoldDB" id="A0AAV9ZRY1"/>
<reference evidence="1 4" key="1">
    <citation type="journal article" date="2024" name="J Genomics">
        <title>Draft genome sequencing and assembly of Favolaschia claudopus CIRM-BRFM 2984 isolated from oak limbs.</title>
        <authorList>
            <person name="Navarro D."/>
            <person name="Drula E."/>
            <person name="Chaduli D."/>
            <person name="Cazenave R."/>
            <person name="Ahrendt S."/>
            <person name="Wang J."/>
            <person name="Lipzen A."/>
            <person name="Daum C."/>
            <person name="Barry K."/>
            <person name="Grigoriev I.V."/>
            <person name="Favel A."/>
            <person name="Rosso M.N."/>
            <person name="Martin F."/>
        </authorList>
    </citation>
    <scope>NUCLEOTIDE SEQUENCE [LARGE SCALE GENOMIC DNA]</scope>
    <source>
        <strain evidence="1 4">CIRM-BRFM 2984</strain>
    </source>
</reference>
<protein>
    <recommendedName>
        <fullName evidence="5">Secreted protein</fullName>
    </recommendedName>
</protein>
<evidence type="ECO:0000313" key="2">
    <source>
        <dbReference type="EMBL" id="KAK7034207.1"/>
    </source>
</evidence>
<keyword evidence="4" id="KW-1185">Reference proteome</keyword>
<comment type="caution">
    <text evidence="1">The sequence shown here is derived from an EMBL/GenBank/DDBJ whole genome shotgun (WGS) entry which is preliminary data.</text>
</comment>
<evidence type="ECO:0000313" key="1">
    <source>
        <dbReference type="EMBL" id="KAK6991698.1"/>
    </source>
</evidence>
<dbReference type="EMBL" id="JAWWNJ010000021">
    <property type="protein sequence ID" value="KAK7034207.1"/>
    <property type="molecule type" value="Genomic_DNA"/>
</dbReference>
<proteinExistence type="predicted"/>
<name>A0AAV9ZRY1_9AGAR</name>
<gene>
    <name evidence="3" type="ORF">R3P38DRAFT_2771066</name>
    <name evidence="2" type="ORF">R3P38DRAFT_2772304</name>
    <name evidence="1" type="ORF">R3P38DRAFT_2803724</name>
</gene>
<dbReference type="Proteomes" id="UP001362999">
    <property type="component" value="Unassembled WGS sequence"/>
</dbReference>
<accession>A0AAV9ZRY1</accession>
<dbReference type="EMBL" id="JAWWNJ010000018">
    <property type="protein sequence ID" value="KAK7037042.1"/>
    <property type="molecule type" value="Genomic_DNA"/>
</dbReference>